<dbReference type="RefSeq" id="WP_379911012.1">
    <property type="nucleotide sequence ID" value="NZ_JBHSWE010000001.1"/>
</dbReference>
<evidence type="ECO:0000256" key="3">
    <source>
        <dbReference type="ARBA" id="ARBA00022741"/>
    </source>
</evidence>
<feature type="domain" description="Protein kinase" evidence="6">
    <location>
        <begin position="276"/>
        <end position="551"/>
    </location>
</feature>
<keyword evidence="9" id="KW-1185">Reference proteome</keyword>
<keyword evidence="3" id="KW-0547">Nucleotide-binding</keyword>
<dbReference type="PROSITE" id="PS50011">
    <property type="entry name" value="PROTEIN_KINASE_DOM"/>
    <property type="match status" value="1"/>
</dbReference>
<protein>
    <submittedName>
        <fullName evidence="8">Protein kinase</fullName>
    </submittedName>
</protein>
<feature type="domain" description="PPM-type phosphatase" evidence="7">
    <location>
        <begin position="16"/>
        <end position="243"/>
    </location>
</feature>
<dbReference type="SUPFAM" id="SSF81606">
    <property type="entry name" value="PP2C-like"/>
    <property type="match status" value="1"/>
</dbReference>
<dbReference type="Gene3D" id="1.10.510.10">
    <property type="entry name" value="Transferase(Phosphotransferase) domain 1"/>
    <property type="match status" value="1"/>
</dbReference>
<dbReference type="InterPro" id="IPR000719">
    <property type="entry name" value="Prot_kinase_dom"/>
</dbReference>
<dbReference type="CDD" id="cd14014">
    <property type="entry name" value="STKc_PknB_like"/>
    <property type="match status" value="1"/>
</dbReference>
<proteinExistence type="predicted"/>
<evidence type="ECO:0000256" key="2">
    <source>
        <dbReference type="ARBA" id="ARBA00022679"/>
    </source>
</evidence>
<gene>
    <name evidence="8" type="ORF">ACFQDL_22755</name>
</gene>
<dbReference type="InterPro" id="IPR011009">
    <property type="entry name" value="Kinase-like_dom_sf"/>
</dbReference>
<keyword evidence="4 8" id="KW-0418">Kinase</keyword>
<evidence type="ECO:0000256" key="4">
    <source>
        <dbReference type="ARBA" id="ARBA00022777"/>
    </source>
</evidence>
<dbReference type="PROSITE" id="PS51746">
    <property type="entry name" value="PPM_2"/>
    <property type="match status" value="1"/>
</dbReference>
<dbReference type="PANTHER" id="PTHR24351">
    <property type="entry name" value="RIBOSOMAL PROTEIN S6 KINASE"/>
    <property type="match status" value="1"/>
</dbReference>
<keyword evidence="1" id="KW-0723">Serine/threonine-protein kinase</keyword>
<dbReference type="SMART" id="SM00331">
    <property type="entry name" value="PP2C_SIG"/>
    <property type="match status" value="1"/>
</dbReference>
<dbReference type="SMART" id="SM00220">
    <property type="entry name" value="S_TKc"/>
    <property type="match status" value="1"/>
</dbReference>
<dbReference type="Gene3D" id="3.60.40.10">
    <property type="entry name" value="PPM-type phosphatase domain"/>
    <property type="match status" value="1"/>
</dbReference>
<evidence type="ECO:0000313" key="8">
    <source>
        <dbReference type="EMBL" id="MFC6672575.1"/>
    </source>
</evidence>
<sequence>MKHTDYSAPAQAPMVRFGGQSVSGVKAVNQDAFAAHAPDAPTARLKGAVAVIADGVSSCEDSHIASQTAVTSFIADYLSTPDSWSTRHAAARVISSLNSWLFQQNAVRQGHDDSMLCTFSAVILKSNTLHCFHVGDSRVWHLRNGELEQLTRDHVHVERGRNYLSRAFGADQHLEVDYQQRTLEAGDRILLTTDGIHEHLPRARIAELLALQPDDPVAACSGLIDEALAGGSDDNLTALLIEVDALPLETPDENYRRLTALPIPPVLATGNRIDDYEVLDIIFSGTRSHMYRVKDLHGDRQYVLKAPSENHAEDSLYLDGFMREEWVGRRIDHPNVMKTFAPPRPKRFMYYLGEHIEGQNLRQWMQDHPQPPLDQVRDLLRQIVAGLRAFQRADMVHQDLKPENIMIDRDGRVRILDFGTVRIAGIEEMVSPLDKSIPQGSVNYVAPEYLMGLPGSYRSDLFSLAVIAYEMLTGELPYREPSVKRHRIEHYSELHYIPALRHRKDLPLWMEGCLRKALQPNPCIATTPIRSSCRTCARRTASSKHASASSR</sequence>
<organism evidence="8 9">
    <name type="scientific">Marinobacterium aestuariivivens</name>
    <dbReference type="NCBI Taxonomy" id="1698799"/>
    <lineage>
        <taxon>Bacteria</taxon>
        <taxon>Pseudomonadati</taxon>
        <taxon>Pseudomonadota</taxon>
        <taxon>Gammaproteobacteria</taxon>
        <taxon>Oceanospirillales</taxon>
        <taxon>Oceanospirillaceae</taxon>
        <taxon>Marinobacterium</taxon>
    </lineage>
</organism>
<dbReference type="Proteomes" id="UP001596422">
    <property type="component" value="Unassembled WGS sequence"/>
</dbReference>
<evidence type="ECO:0000259" key="6">
    <source>
        <dbReference type="PROSITE" id="PS50011"/>
    </source>
</evidence>
<dbReference type="PROSITE" id="PS00108">
    <property type="entry name" value="PROTEIN_KINASE_ST"/>
    <property type="match status" value="1"/>
</dbReference>
<dbReference type="InterPro" id="IPR036457">
    <property type="entry name" value="PPM-type-like_dom_sf"/>
</dbReference>
<evidence type="ECO:0000256" key="5">
    <source>
        <dbReference type="ARBA" id="ARBA00022840"/>
    </source>
</evidence>
<dbReference type="Pfam" id="PF00069">
    <property type="entry name" value="Pkinase"/>
    <property type="match status" value="1"/>
</dbReference>
<name>A0ABW2A4X0_9GAMM</name>
<dbReference type="EMBL" id="JBHSWE010000001">
    <property type="protein sequence ID" value="MFC6672575.1"/>
    <property type="molecule type" value="Genomic_DNA"/>
</dbReference>
<comment type="caution">
    <text evidence="8">The sequence shown here is derived from an EMBL/GenBank/DDBJ whole genome shotgun (WGS) entry which is preliminary data.</text>
</comment>
<dbReference type="SUPFAM" id="SSF56112">
    <property type="entry name" value="Protein kinase-like (PK-like)"/>
    <property type="match status" value="1"/>
</dbReference>
<dbReference type="InterPro" id="IPR001932">
    <property type="entry name" value="PPM-type_phosphatase-like_dom"/>
</dbReference>
<dbReference type="GO" id="GO:0016301">
    <property type="term" value="F:kinase activity"/>
    <property type="evidence" value="ECO:0007669"/>
    <property type="project" value="UniProtKB-KW"/>
</dbReference>
<dbReference type="CDD" id="cd00143">
    <property type="entry name" value="PP2Cc"/>
    <property type="match status" value="1"/>
</dbReference>
<evidence type="ECO:0000259" key="7">
    <source>
        <dbReference type="PROSITE" id="PS51746"/>
    </source>
</evidence>
<dbReference type="SMART" id="SM00332">
    <property type="entry name" value="PP2Cc"/>
    <property type="match status" value="1"/>
</dbReference>
<evidence type="ECO:0000313" key="9">
    <source>
        <dbReference type="Proteomes" id="UP001596422"/>
    </source>
</evidence>
<reference evidence="9" key="1">
    <citation type="journal article" date="2019" name="Int. J. Syst. Evol. Microbiol.">
        <title>The Global Catalogue of Microorganisms (GCM) 10K type strain sequencing project: providing services to taxonomists for standard genome sequencing and annotation.</title>
        <authorList>
            <consortium name="The Broad Institute Genomics Platform"/>
            <consortium name="The Broad Institute Genome Sequencing Center for Infectious Disease"/>
            <person name="Wu L."/>
            <person name="Ma J."/>
        </authorList>
    </citation>
    <scope>NUCLEOTIDE SEQUENCE [LARGE SCALE GENOMIC DNA]</scope>
    <source>
        <strain evidence="9">NBRC 111756</strain>
    </source>
</reference>
<accession>A0ABW2A4X0</accession>
<dbReference type="Pfam" id="PF13672">
    <property type="entry name" value="PP2C_2"/>
    <property type="match status" value="1"/>
</dbReference>
<keyword evidence="5" id="KW-0067">ATP-binding</keyword>
<keyword evidence="2" id="KW-0808">Transferase</keyword>
<dbReference type="InterPro" id="IPR008271">
    <property type="entry name" value="Ser/Thr_kinase_AS"/>
</dbReference>
<evidence type="ECO:0000256" key="1">
    <source>
        <dbReference type="ARBA" id="ARBA00022527"/>
    </source>
</evidence>